<organism evidence="2 3">
    <name type="scientific">Janthinobacterium agaricidamnosum</name>
    <dbReference type="NCBI Taxonomy" id="55508"/>
    <lineage>
        <taxon>Bacteria</taxon>
        <taxon>Pseudomonadati</taxon>
        <taxon>Pseudomonadota</taxon>
        <taxon>Betaproteobacteria</taxon>
        <taxon>Burkholderiales</taxon>
        <taxon>Oxalobacteraceae</taxon>
        <taxon>Janthinobacterium</taxon>
    </lineage>
</organism>
<proteinExistence type="predicted"/>
<name>A0A3G2E9F8_9BURK</name>
<dbReference type="AlphaFoldDB" id="A0A3G2E9F8"/>
<evidence type="ECO:0000256" key="1">
    <source>
        <dbReference type="SAM" id="MobiDB-lite"/>
    </source>
</evidence>
<accession>A0A3G2E9F8</accession>
<keyword evidence="3" id="KW-1185">Reference proteome</keyword>
<dbReference type="EMBL" id="CP033019">
    <property type="protein sequence ID" value="AYM76583.1"/>
    <property type="molecule type" value="Genomic_DNA"/>
</dbReference>
<dbReference type="RefSeq" id="WP_121669475.1">
    <property type="nucleotide sequence ID" value="NZ_CP033019.1"/>
</dbReference>
<dbReference type="Proteomes" id="UP000279594">
    <property type="component" value="Chromosome"/>
</dbReference>
<reference evidence="2 3" key="1">
    <citation type="submission" date="2018-10" db="EMBL/GenBank/DDBJ databases">
        <title>Effects of UV and annual dynamics of microbial communities in freshwater RAS systems.</title>
        <authorList>
            <person name="Bekkelund A.K."/>
            <person name="Hansen B.R."/>
            <person name="Stokken H."/>
            <person name="Eriksen B.F."/>
            <person name="Kashulin N.A."/>
        </authorList>
    </citation>
    <scope>NUCLEOTIDE SEQUENCE [LARGE SCALE GENOMIC DNA]</scope>
    <source>
        <strain evidence="2 3">BHSEK</strain>
    </source>
</reference>
<evidence type="ECO:0000313" key="2">
    <source>
        <dbReference type="EMBL" id="AYM76583.1"/>
    </source>
</evidence>
<feature type="region of interest" description="Disordered" evidence="1">
    <location>
        <begin position="1"/>
        <end position="23"/>
    </location>
</feature>
<evidence type="ECO:0000313" key="3">
    <source>
        <dbReference type="Proteomes" id="UP000279594"/>
    </source>
</evidence>
<gene>
    <name evidence="2" type="ORF">D9M09_12855</name>
</gene>
<sequence length="155" mass="17415">MDHQQRFGGARTANHGDFEGAGVQPDIPSPSIRALPLAHKLALEHLAKTDDARRTELAWLLPSLTAAIERPHVDAAVLAKAAGKYEGRQIILDNGTLYYLWRERFRVALEPIGPNLFAVEGVSDFRYRLTTLRGKVTELERVNKDGSIQRYKRLD</sequence>
<protein>
    <submittedName>
        <fullName evidence="2">Uncharacterized protein</fullName>
    </submittedName>
</protein>